<feature type="transmembrane region" description="Helical" evidence="2">
    <location>
        <begin position="426"/>
        <end position="456"/>
    </location>
</feature>
<feature type="transmembrane region" description="Helical" evidence="2">
    <location>
        <begin position="640"/>
        <end position="659"/>
    </location>
</feature>
<feature type="transmembrane region" description="Helical" evidence="2">
    <location>
        <begin position="514"/>
        <end position="538"/>
    </location>
</feature>
<feature type="transmembrane region" description="Helical" evidence="2">
    <location>
        <begin position="735"/>
        <end position="755"/>
    </location>
</feature>
<keyword evidence="4" id="KW-1185">Reference proteome</keyword>
<evidence type="ECO:0000313" key="3">
    <source>
        <dbReference type="EMBL" id="MFD1835218.1"/>
    </source>
</evidence>
<comment type="caution">
    <text evidence="3">The sequence shown here is derived from an EMBL/GenBank/DDBJ whole genome shotgun (WGS) entry which is preliminary data.</text>
</comment>
<keyword evidence="2" id="KW-0812">Transmembrane</keyword>
<accession>A0ABW4Q0K9</accession>
<feature type="transmembrane region" description="Helical" evidence="2">
    <location>
        <begin position="92"/>
        <end position="118"/>
    </location>
</feature>
<evidence type="ECO:0000256" key="2">
    <source>
        <dbReference type="SAM" id="Phobius"/>
    </source>
</evidence>
<feature type="transmembrane region" description="Helical" evidence="2">
    <location>
        <begin position="616"/>
        <end position="634"/>
    </location>
</feature>
<keyword evidence="2" id="KW-1133">Transmembrane helix</keyword>
<dbReference type="Proteomes" id="UP001597280">
    <property type="component" value="Unassembled WGS sequence"/>
</dbReference>
<dbReference type="RefSeq" id="WP_343904355.1">
    <property type="nucleotide sequence ID" value="NZ_BAAAIS010000002.1"/>
</dbReference>
<feature type="transmembrane region" description="Helical" evidence="2">
    <location>
        <begin position="288"/>
        <end position="309"/>
    </location>
</feature>
<evidence type="ECO:0000256" key="1">
    <source>
        <dbReference type="SAM" id="MobiDB-lite"/>
    </source>
</evidence>
<feature type="transmembrane region" description="Helical" evidence="2">
    <location>
        <begin position="462"/>
        <end position="493"/>
    </location>
</feature>
<gene>
    <name evidence="3" type="ORF">ACFSDA_09010</name>
</gene>
<feature type="transmembrane region" description="Helical" evidence="2">
    <location>
        <begin position="130"/>
        <end position="151"/>
    </location>
</feature>
<feature type="transmembrane region" description="Helical" evidence="2">
    <location>
        <begin position="55"/>
        <end position="80"/>
    </location>
</feature>
<feature type="transmembrane region" description="Helical" evidence="2">
    <location>
        <begin position="383"/>
        <end position="405"/>
    </location>
</feature>
<proteinExistence type="predicted"/>
<organism evidence="3 4">
    <name type="scientific">Brachybacterium rhamnosum</name>
    <dbReference type="NCBI Taxonomy" id="173361"/>
    <lineage>
        <taxon>Bacteria</taxon>
        <taxon>Bacillati</taxon>
        <taxon>Actinomycetota</taxon>
        <taxon>Actinomycetes</taxon>
        <taxon>Micrococcales</taxon>
        <taxon>Dermabacteraceae</taxon>
        <taxon>Brachybacterium</taxon>
    </lineage>
</organism>
<feature type="transmembrane region" description="Helical" evidence="2">
    <location>
        <begin position="225"/>
        <end position="248"/>
    </location>
</feature>
<dbReference type="EMBL" id="JBHUFL010000002">
    <property type="protein sequence ID" value="MFD1835218.1"/>
    <property type="molecule type" value="Genomic_DNA"/>
</dbReference>
<feature type="transmembrane region" description="Helical" evidence="2">
    <location>
        <begin position="709"/>
        <end position="729"/>
    </location>
</feature>
<feature type="transmembrane region" description="Helical" evidence="2">
    <location>
        <begin position="254"/>
        <end position="276"/>
    </location>
</feature>
<feature type="transmembrane region" description="Helical" evidence="2">
    <location>
        <begin position="13"/>
        <end position="34"/>
    </location>
</feature>
<feature type="region of interest" description="Disordered" evidence="1">
    <location>
        <begin position="764"/>
        <end position="801"/>
    </location>
</feature>
<sequence>MDLITDFPLGDDLAVALLILGVLSIAALVAGAVVPSRLRRDEDGAEIDPELGLRLGRGLSAGGSVILWIGLPLVLLALLLPGDTDQRILRSALMLVGLLLGPLAAWRGTAVQIAALGLDEERRGTLLPRLGALTVAGALALVVLPVSLSLWFLQQAASAPLVALAAGAAVSALALRATAVTADAAGDAAALLVGTDEHELAADAEDNLGAPLLRSARMARRGGGLAADLVAVAAALAALGLQIGLPVLAGEAVLVVLLALGTSVLVALASALWPVVRGEGPIAGRLRLGGLAPALAGGVGAVVAAALWLPSAYKNLRFDQVGMGKFTDTAIAGNEPMARTDLEPQIESAVTDMSQWISATDDSRDAGAFLDVLTLYTISPATVVAGALALGALVALGVVLLGGTLADRHGRSVLRAARTSRTGGALGTVAGLGSAALVAASALGLVVLVTAVISVLSAGIPALALALLVHAGLGALVVVSGFGASFLATTLLDRPGADRERREAATASATGPRLALLLAAVLGGLAAVGPVVTTVQVAARASSVWEERALHAVTPQSVTLLGGLALGIMAVLLVLASLADAARRAGALAVVAARAALLEDQDRLSVGDLRDGSRRAAVPALAVALLAPVVAAYGLGPSALAGYVVGAALTAAGLGVWAIGSAATLEGAADTIAAGRYGGPGSWGHSGALGGAVLTGVLRSTLGATAAPLLLVGALAGALVVSSPVAMITGGTSHYLRWGVAVVAIAIVVVTWVVAATAPEVDLEDGEGEVSAPLFGRRDDRDDEELETIDSMSWESDEDRR</sequence>
<evidence type="ECO:0000313" key="4">
    <source>
        <dbReference type="Proteomes" id="UP001597280"/>
    </source>
</evidence>
<feature type="transmembrane region" description="Helical" evidence="2">
    <location>
        <begin position="558"/>
        <end position="579"/>
    </location>
</feature>
<protein>
    <submittedName>
        <fullName evidence="3">Pyrophosphatase</fullName>
    </submittedName>
</protein>
<keyword evidence="2" id="KW-0472">Membrane</keyword>
<name>A0ABW4Q0K9_9MICO</name>
<reference evidence="4" key="1">
    <citation type="journal article" date="2019" name="Int. J. Syst. Evol. Microbiol.">
        <title>The Global Catalogue of Microorganisms (GCM) 10K type strain sequencing project: providing services to taxonomists for standard genome sequencing and annotation.</title>
        <authorList>
            <consortium name="The Broad Institute Genomics Platform"/>
            <consortium name="The Broad Institute Genome Sequencing Center for Infectious Disease"/>
            <person name="Wu L."/>
            <person name="Ma J."/>
        </authorList>
    </citation>
    <scope>NUCLEOTIDE SEQUENCE [LARGE SCALE GENOMIC DNA]</scope>
    <source>
        <strain evidence="4">JCM 11650</strain>
    </source>
</reference>